<dbReference type="Gene3D" id="1.10.260.40">
    <property type="entry name" value="lambda repressor-like DNA-binding domains"/>
    <property type="match status" value="1"/>
</dbReference>
<evidence type="ECO:0000256" key="3">
    <source>
        <dbReference type="ARBA" id="ARBA00023163"/>
    </source>
</evidence>
<evidence type="ECO:0000313" key="6">
    <source>
        <dbReference type="Proteomes" id="UP001058271"/>
    </source>
</evidence>
<keyword evidence="3" id="KW-0804">Transcription</keyword>
<dbReference type="GO" id="GO:0003677">
    <property type="term" value="F:DNA binding"/>
    <property type="evidence" value="ECO:0007669"/>
    <property type="project" value="UniProtKB-KW"/>
</dbReference>
<dbReference type="PANTHER" id="PTHR30146:SF109">
    <property type="entry name" value="HTH-TYPE TRANSCRIPTIONAL REGULATOR GALS"/>
    <property type="match status" value="1"/>
</dbReference>
<dbReference type="CDD" id="cd01392">
    <property type="entry name" value="HTH_LacI"/>
    <property type="match status" value="1"/>
</dbReference>
<accession>A0ABY5YYA7</accession>
<dbReference type="SMART" id="SM00354">
    <property type="entry name" value="HTH_LACI"/>
    <property type="match status" value="1"/>
</dbReference>
<dbReference type="InterPro" id="IPR010982">
    <property type="entry name" value="Lambda_DNA-bd_dom_sf"/>
</dbReference>
<evidence type="ECO:0000313" key="5">
    <source>
        <dbReference type="EMBL" id="UWZ34730.1"/>
    </source>
</evidence>
<keyword evidence="6" id="KW-1185">Reference proteome</keyword>
<evidence type="ECO:0000256" key="1">
    <source>
        <dbReference type="ARBA" id="ARBA00023015"/>
    </source>
</evidence>
<gene>
    <name evidence="5" type="ORF">Drose_26425</name>
</gene>
<name>A0ABY5YYA7_9ACTN</name>
<keyword evidence="2 5" id="KW-0238">DNA-binding</keyword>
<feature type="domain" description="HTH lacI-type" evidence="4">
    <location>
        <begin position="5"/>
        <end position="59"/>
    </location>
</feature>
<dbReference type="Proteomes" id="UP001058271">
    <property type="component" value="Chromosome"/>
</dbReference>
<dbReference type="PROSITE" id="PS00356">
    <property type="entry name" value="HTH_LACI_1"/>
    <property type="match status" value="1"/>
</dbReference>
<reference evidence="5" key="1">
    <citation type="submission" date="2021-04" db="EMBL/GenBank/DDBJ databases">
        <title>Biosynthetic gene clusters of Dactylosporangioum roseum.</title>
        <authorList>
            <person name="Hartkoorn R.C."/>
            <person name="Beaudoing E."/>
            <person name="Hot D."/>
            <person name="Moureu S."/>
        </authorList>
    </citation>
    <scope>NUCLEOTIDE SEQUENCE</scope>
    <source>
        <strain evidence="5">NRRL B-16295</strain>
    </source>
</reference>
<evidence type="ECO:0000259" key="4">
    <source>
        <dbReference type="PROSITE" id="PS50932"/>
    </source>
</evidence>
<dbReference type="SUPFAM" id="SSF47413">
    <property type="entry name" value="lambda repressor-like DNA-binding domains"/>
    <property type="match status" value="1"/>
</dbReference>
<dbReference type="Pfam" id="PF13377">
    <property type="entry name" value="Peripla_BP_3"/>
    <property type="match status" value="1"/>
</dbReference>
<dbReference type="Pfam" id="PF00356">
    <property type="entry name" value="LacI"/>
    <property type="match status" value="1"/>
</dbReference>
<dbReference type="PANTHER" id="PTHR30146">
    <property type="entry name" value="LACI-RELATED TRANSCRIPTIONAL REPRESSOR"/>
    <property type="match status" value="1"/>
</dbReference>
<dbReference type="EMBL" id="CP073721">
    <property type="protein sequence ID" value="UWZ34730.1"/>
    <property type="molecule type" value="Genomic_DNA"/>
</dbReference>
<proteinExistence type="predicted"/>
<dbReference type="PROSITE" id="PS50932">
    <property type="entry name" value="HTH_LACI_2"/>
    <property type="match status" value="1"/>
</dbReference>
<dbReference type="Gene3D" id="3.40.50.2300">
    <property type="match status" value="2"/>
</dbReference>
<dbReference type="InterPro" id="IPR000843">
    <property type="entry name" value="HTH_LacI"/>
</dbReference>
<dbReference type="SUPFAM" id="SSF53822">
    <property type="entry name" value="Periplasmic binding protein-like I"/>
    <property type="match status" value="1"/>
</dbReference>
<evidence type="ECO:0000256" key="2">
    <source>
        <dbReference type="ARBA" id="ARBA00023125"/>
    </source>
</evidence>
<protein>
    <submittedName>
        <fullName evidence="5">LacI family DNA-binding transcriptional regulator</fullName>
    </submittedName>
</protein>
<sequence>MNKRVTLADVAAHAGVSRATASLVIRDAGNLADSTRERVRSSMLALGYVYHRGAASLRASQTKTVGLILPDPAYAFMGEMAISLESALAERGLLLLTANAFEDPQRQERLLRALIENQVDGLVVLPALGTDEAFADRLAATGIPTVVTIRAEAAHRTTYVGIDNVRGGELAGEHLLAHGCRQFVYLGGLVGLRPRQDRMTGLNAALARVPGARLVAHRPGPALGRWARDAAARLLAEGPVPDAIVCHNDPVAFGVYRALRDVAPHLVDRVRVVAFDDVDEAALWEPPISSVAANGREVGRRTATALLRLMDDPLAEPEVVLLQPELVVRRSCGCPAA</sequence>
<dbReference type="InterPro" id="IPR046335">
    <property type="entry name" value="LacI/GalR-like_sensor"/>
</dbReference>
<organism evidence="5 6">
    <name type="scientific">Dactylosporangium roseum</name>
    <dbReference type="NCBI Taxonomy" id="47989"/>
    <lineage>
        <taxon>Bacteria</taxon>
        <taxon>Bacillati</taxon>
        <taxon>Actinomycetota</taxon>
        <taxon>Actinomycetes</taxon>
        <taxon>Micromonosporales</taxon>
        <taxon>Micromonosporaceae</taxon>
        <taxon>Dactylosporangium</taxon>
    </lineage>
</organism>
<keyword evidence="1" id="KW-0805">Transcription regulation</keyword>
<dbReference type="RefSeq" id="WP_260724064.1">
    <property type="nucleotide sequence ID" value="NZ_BAAABS010000052.1"/>
</dbReference>
<dbReference type="InterPro" id="IPR028082">
    <property type="entry name" value="Peripla_BP_I"/>
</dbReference>